<organism evidence="4 5">
    <name type="scientific">Didymodactylos carnosus</name>
    <dbReference type="NCBI Taxonomy" id="1234261"/>
    <lineage>
        <taxon>Eukaryota</taxon>
        <taxon>Metazoa</taxon>
        <taxon>Spiralia</taxon>
        <taxon>Gnathifera</taxon>
        <taxon>Rotifera</taxon>
        <taxon>Eurotatoria</taxon>
        <taxon>Bdelloidea</taxon>
        <taxon>Philodinida</taxon>
        <taxon>Philodinidae</taxon>
        <taxon>Didymodactylos</taxon>
    </lineage>
</organism>
<comment type="caution">
    <text evidence="4">The sequence shown here is derived from an EMBL/GenBank/DDBJ whole genome shotgun (WGS) entry which is preliminary data.</text>
</comment>
<feature type="repeat" description="WD" evidence="3">
    <location>
        <begin position="39"/>
        <end position="79"/>
    </location>
</feature>
<keyword evidence="2" id="KW-0677">Repeat</keyword>
<evidence type="ECO:0000256" key="1">
    <source>
        <dbReference type="ARBA" id="ARBA00022574"/>
    </source>
</evidence>
<reference evidence="4" key="1">
    <citation type="submission" date="2021-02" db="EMBL/GenBank/DDBJ databases">
        <authorList>
            <person name="Nowell W R."/>
        </authorList>
    </citation>
    <scope>NUCLEOTIDE SEQUENCE</scope>
</reference>
<dbReference type="InterPro" id="IPR001680">
    <property type="entry name" value="WD40_rpt"/>
</dbReference>
<sequence length="135" mass="14507">MTCAYAPSGNFVACGGLDNICSIYSLKTREGNVRVSRELPGHTGYLSCCRFLDDSQIVTSSGDMTCALWDIETGQQTTSFQGHTGDVMSLSLSPDMKTFVSGACDASAKLWDIREGMCKQTFPGHESDINAVTVC</sequence>
<dbReference type="InterPro" id="IPR019775">
    <property type="entry name" value="WD40_repeat_CS"/>
</dbReference>
<dbReference type="OrthoDB" id="10255630at2759"/>
<dbReference type="EMBL" id="CAJOBC010132840">
    <property type="protein sequence ID" value="CAF4618941.1"/>
    <property type="molecule type" value="Genomic_DNA"/>
</dbReference>
<dbReference type="AlphaFoldDB" id="A0A8S2Z8Y4"/>
<evidence type="ECO:0000256" key="3">
    <source>
        <dbReference type="PROSITE-ProRule" id="PRU00221"/>
    </source>
</evidence>
<feature type="repeat" description="WD" evidence="3">
    <location>
        <begin position="80"/>
        <end position="121"/>
    </location>
</feature>
<evidence type="ECO:0000256" key="2">
    <source>
        <dbReference type="ARBA" id="ARBA00022737"/>
    </source>
</evidence>
<dbReference type="PROSITE" id="PS00678">
    <property type="entry name" value="WD_REPEATS_1"/>
    <property type="match status" value="1"/>
</dbReference>
<protein>
    <submittedName>
        <fullName evidence="4">Uncharacterized protein</fullName>
    </submittedName>
</protein>
<dbReference type="GO" id="GO:0007165">
    <property type="term" value="P:signal transduction"/>
    <property type="evidence" value="ECO:0007669"/>
    <property type="project" value="InterPro"/>
</dbReference>
<dbReference type="PROSITE" id="PS50082">
    <property type="entry name" value="WD_REPEATS_2"/>
    <property type="match status" value="2"/>
</dbReference>
<dbReference type="PROSITE" id="PS50294">
    <property type="entry name" value="WD_REPEATS_REGION"/>
    <property type="match status" value="1"/>
</dbReference>
<dbReference type="InterPro" id="IPR016346">
    <property type="entry name" value="G-protein_beta_1-5"/>
</dbReference>
<dbReference type="SUPFAM" id="SSF50978">
    <property type="entry name" value="WD40 repeat-like"/>
    <property type="match status" value="1"/>
</dbReference>
<dbReference type="Proteomes" id="UP000681722">
    <property type="component" value="Unassembled WGS sequence"/>
</dbReference>
<keyword evidence="1 3" id="KW-0853">WD repeat</keyword>
<dbReference type="Pfam" id="PF25391">
    <property type="entry name" value="WD40_Gbeta"/>
    <property type="match status" value="1"/>
</dbReference>
<dbReference type="Gene3D" id="2.130.10.10">
    <property type="entry name" value="YVTN repeat-like/Quinoprotein amine dehydrogenase"/>
    <property type="match status" value="1"/>
</dbReference>
<dbReference type="PANTHER" id="PTHR19850">
    <property type="entry name" value="GUANINE NUCLEOTIDE-BINDING PROTEIN BETA G PROTEIN BETA"/>
    <property type="match status" value="1"/>
</dbReference>
<proteinExistence type="predicted"/>
<name>A0A8S2Z8Y4_9BILA</name>
<accession>A0A8S2Z8Y4</accession>
<evidence type="ECO:0000313" key="5">
    <source>
        <dbReference type="Proteomes" id="UP000681722"/>
    </source>
</evidence>
<gene>
    <name evidence="4" type="ORF">SRO942_LOCUS49468</name>
</gene>
<dbReference type="InterPro" id="IPR015943">
    <property type="entry name" value="WD40/YVTN_repeat-like_dom_sf"/>
</dbReference>
<dbReference type="InterPro" id="IPR036322">
    <property type="entry name" value="WD40_repeat_dom_sf"/>
</dbReference>
<dbReference type="SMART" id="SM00320">
    <property type="entry name" value="WD40"/>
    <property type="match status" value="2"/>
</dbReference>
<evidence type="ECO:0000313" key="4">
    <source>
        <dbReference type="EMBL" id="CAF4618941.1"/>
    </source>
</evidence>